<dbReference type="InterPro" id="IPR017900">
    <property type="entry name" value="4Fe4S_Fe_S_CS"/>
</dbReference>
<dbReference type="PANTHER" id="PTHR43498:SF1">
    <property type="entry name" value="COB--COM HETERODISULFIDE REDUCTASE IRON-SULFUR SUBUNIT A"/>
    <property type="match status" value="1"/>
</dbReference>
<dbReference type="GO" id="GO:0046872">
    <property type="term" value="F:metal ion binding"/>
    <property type="evidence" value="ECO:0007669"/>
    <property type="project" value="UniProtKB-KW"/>
</dbReference>
<evidence type="ECO:0000313" key="10">
    <source>
        <dbReference type="EMBL" id="GAG15349.1"/>
    </source>
</evidence>
<accession>X0VB55</accession>
<sequence>VTALELEEEIAQHSEKFKDYTSLVMIQCVGSRESERPYCSRVCCTQAIKNALHLKEINPGIEIYIIYRDMRTYGFREDYYQRAAEHGVKFIRYDIEDKPEVERVQENGHSILRVTVAEPTLGQRLMLDTDMVALGVATVPSADNTTVSQLLKVPLTEDDFFMEAHMKLRPVDFATDGIFMCGLAHGPKFIDESIAQAQAAASRAMTILAQEQMKSGGAIATVTAGRCTGCGLCEEVCPFHAIEVDATDNVAVVNE</sequence>
<evidence type="ECO:0000256" key="8">
    <source>
        <dbReference type="ARBA" id="ARBA00023014"/>
    </source>
</evidence>
<reference evidence="10" key="1">
    <citation type="journal article" date="2014" name="Front. Microbiol.">
        <title>High frequency of phylogenetically diverse reductive dehalogenase-homologous genes in deep subseafloor sedimentary metagenomes.</title>
        <authorList>
            <person name="Kawai M."/>
            <person name="Futagami T."/>
            <person name="Toyoda A."/>
            <person name="Takaki Y."/>
            <person name="Nishi S."/>
            <person name="Hori S."/>
            <person name="Arai W."/>
            <person name="Tsubouchi T."/>
            <person name="Morono Y."/>
            <person name="Uchiyama I."/>
            <person name="Ito T."/>
            <person name="Fujiyama A."/>
            <person name="Inagaki F."/>
            <person name="Takami H."/>
        </authorList>
    </citation>
    <scope>NUCLEOTIDE SEQUENCE</scope>
    <source>
        <strain evidence="10">Expedition CK06-06</strain>
    </source>
</reference>
<dbReference type="PROSITE" id="PS51379">
    <property type="entry name" value="4FE4S_FER_2"/>
    <property type="match status" value="1"/>
</dbReference>
<keyword evidence="7" id="KW-0408">Iron</keyword>
<comment type="caution">
    <text evidence="10">The sequence shown here is derived from an EMBL/GenBank/DDBJ whole genome shotgun (WGS) entry which is preliminary data.</text>
</comment>
<evidence type="ECO:0000256" key="1">
    <source>
        <dbReference type="ARBA" id="ARBA00001974"/>
    </source>
</evidence>
<organism evidence="10">
    <name type="scientific">marine sediment metagenome</name>
    <dbReference type="NCBI Taxonomy" id="412755"/>
    <lineage>
        <taxon>unclassified sequences</taxon>
        <taxon>metagenomes</taxon>
        <taxon>ecological metagenomes</taxon>
    </lineage>
</organism>
<evidence type="ECO:0000256" key="7">
    <source>
        <dbReference type="ARBA" id="ARBA00023004"/>
    </source>
</evidence>
<feature type="domain" description="4Fe-4S ferredoxin-type" evidence="9">
    <location>
        <begin position="218"/>
        <end position="247"/>
    </location>
</feature>
<dbReference type="InterPro" id="IPR039650">
    <property type="entry name" value="HdrA-like"/>
</dbReference>
<dbReference type="GO" id="GO:0016491">
    <property type="term" value="F:oxidoreductase activity"/>
    <property type="evidence" value="ECO:0007669"/>
    <property type="project" value="UniProtKB-KW"/>
</dbReference>
<evidence type="ECO:0000256" key="2">
    <source>
        <dbReference type="ARBA" id="ARBA00006561"/>
    </source>
</evidence>
<dbReference type="SUPFAM" id="SSF54862">
    <property type="entry name" value="4Fe-4S ferredoxins"/>
    <property type="match status" value="1"/>
</dbReference>
<dbReference type="Gene3D" id="3.30.70.20">
    <property type="match status" value="1"/>
</dbReference>
<dbReference type="PANTHER" id="PTHR43498">
    <property type="entry name" value="FERREDOXIN:COB-COM HETERODISULFIDE REDUCTASE SUBUNIT A"/>
    <property type="match status" value="1"/>
</dbReference>
<dbReference type="InterPro" id="IPR036188">
    <property type="entry name" value="FAD/NAD-bd_sf"/>
</dbReference>
<gene>
    <name evidence="10" type="ORF">S01H1_59736</name>
</gene>
<comment type="cofactor">
    <cofactor evidence="1">
        <name>FAD</name>
        <dbReference type="ChEBI" id="CHEBI:57692"/>
    </cofactor>
</comment>
<keyword evidence="4" id="KW-0479">Metal-binding</keyword>
<name>X0VB55_9ZZZZ</name>
<feature type="non-terminal residue" evidence="10">
    <location>
        <position position="255"/>
    </location>
</feature>
<feature type="non-terminal residue" evidence="10">
    <location>
        <position position="1"/>
    </location>
</feature>
<keyword evidence="5" id="KW-0285">Flavoprotein</keyword>
<evidence type="ECO:0000256" key="3">
    <source>
        <dbReference type="ARBA" id="ARBA00022485"/>
    </source>
</evidence>
<dbReference type="Pfam" id="PF00037">
    <property type="entry name" value="Fer4"/>
    <property type="match status" value="1"/>
</dbReference>
<keyword evidence="5" id="KW-0274">FAD</keyword>
<evidence type="ECO:0000256" key="4">
    <source>
        <dbReference type="ARBA" id="ARBA00022723"/>
    </source>
</evidence>
<dbReference type="EMBL" id="BARS01039087">
    <property type="protein sequence ID" value="GAG15349.1"/>
    <property type="molecule type" value="Genomic_DNA"/>
</dbReference>
<protein>
    <recommendedName>
        <fullName evidence="9">4Fe-4S ferredoxin-type domain-containing protein</fullName>
    </recommendedName>
</protein>
<evidence type="ECO:0000256" key="5">
    <source>
        <dbReference type="ARBA" id="ARBA00022827"/>
    </source>
</evidence>
<dbReference type="SUPFAM" id="SSF51905">
    <property type="entry name" value="FAD/NAD(P)-binding domain"/>
    <property type="match status" value="1"/>
</dbReference>
<evidence type="ECO:0000256" key="6">
    <source>
        <dbReference type="ARBA" id="ARBA00023002"/>
    </source>
</evidence>
<keyword evidence="8" id="KW-0411">Iron-sulfur</keyword>
<dbReference type="AlphaFoldDB" id="X0VB55"/>
<dbReference type="PROSITE" id="PS00198">
    <property type="entry name" value="4FE4S_FER_1"/>
    <property type="match status" value="1"/>
</dbReference>
<comment type="similarity">
    <text evidence="2">Belongs to the HdrA family.</text>
</comment>
<keyword evidence="6" id="KW-0560">Oxidoreductase</keyword>
<dbReference type="GO" id="GO:0051539">
    <property type="term" value="F:4 iron, 4 sulfur cluster binding"/>
    <property type="evidence" value="ECO:0007669"/>
    <property type="project" value="UniProtKB-KW"/>
</dbReference>
<dbReference type="InterPro" id="IPR017896">
    <property type="entry name" value="4Fe4S_Fe-S-bd"/>
</dbReference>
<keyword evidence="3" id="KW-0004">4Fe-4S</keyword>
<proteinExistence type="inferred from homology"/>
<evidence type="ECO:0000259" key="9">
    <source>
        <dbReference type="PROSITE" id="PS51379"/>
    </source>
</evidence>